<dbReference type="EMBL" id="CAXAQS010001000">
    <property type="protein sequence ID" value="CAK9254251.1"/>
    <property type="molecule type" value="Genomic_DNA"/>
</dbReference>
<gene>
    <name evidence="3" type="ORF">CSSPJE1EN1_LOCUS29629</name>
</gene>
<feature type="domain" description="Thioredoxin" evidence="2">
    <location>
        <begin position="1"/>
        <end position="47"/>
    </location>
</feature>
<reference evidence="3" key="1">
    <citation type="submission" date="2024-02" db="EMBL/GenBank/DDBJ databases">
        <authorList>
            <consortium name="ELIXIR-Norway"/>
            <consortium name="Elixir Norway"/>
        </authorList>
    </citation>
    <scope>NUCLEOTIDE SEQUENCE</scope>
</reference>
<dbReference type="PANTHER" id="PTHR18929">
    <property type="entry name" value="PROTEIN DISULFIDE ISOMERASE"/>
    <property type="match status" value="1"/>
</dbReference>
<comment type="similarity">
    <text evidence="1">Belongs to the protein disulfide isomerase family.</text>
</comment>
<evidence type="ECO:0000313" key="4">
    <source>
        <dbReference type="Proteomes" id="UP001497444"/>
    </source>
</evidence>
<dbReference type="Pfam" id="PF00085">
    <property type="entry name" value="Thioredoxin"/>
    <property type="match status" value="1"/>
</dbReference>
<dbReference type="Gene3D" id="3.40.30.10">
    <property type="entry name" value="Glutaredoxin"/>
    <property type="match status" value="2"/>
</dbReference>
<dbReference type="Pfam" id="PF13848">
    <property type="entry name" value="Thioredoxin_6"/>
    <property type="match status" value="1"/>
</dbReference>
<dbReference type="InterPro" id="IPR013766">
    <property type="entry name" value="Thioredoxin_domain"/>
</dbReference>
<dbReference type="SUPFAM" id="SSF52833">
    <property type="entry name" value="Thioredoxin-like"/>
    <property type="match status" value="2"/>
</dbReference>
<sequence length="251" mass="27847">VDTTVHAELAKEFGVQSYPTILFFIDGVPKRYTGERASDGIVAWVKKKTGPAISVVKSSADAEELLKEETPLAVAFLDDFEDAEELTAVARQEDGILFYMTGDVDIAKVFGLNKKAPALVLLKKQNEKLSTFDGAFERKEISGFLSANKLPLVVTFSHETASALFEDEVSRQIIFVLVDLANKQLATPVLDFFALTTDETKMIGFSVDENGLNGVMQHIHLFAYTGTLVWPLCDFYISPQYTELLQLFSYP</sequence>
<dbReference type="CDD" id="cd02981">
    <property type="entry name" value="PDI_b_family"/>
    <property type="match status" value="1"/>
</dbReference>
<comment type="caution">
    <text evidence="3">The sequence shown here is derived from an EMBL/GenBank/DDBJ whole genome shotgun (WGS) entry which is preliminary data.</text>
</comment>
<organism evidence="3 4">
    <name type="scientific">Sphagnum jensenii</name>
    <dbReference type="NCBI Taxonomy" id="128206"/>
    <lineage>
        <taxon>Eukaryota</taxon>
        <taxon>Viridiplantae</taxon>
        <taxon>Streptophyta</taxon>
        <taxon>Embryophyta</taxon>
        <taxon>Bryophyta</taxon>
        <taxon>Sphagnophytina</taxon>
        <taxon>Sphagnopsida</taxon>
        <taxon>Sphagnales</taxon>
        <taxon>Sphagnaceae</taxon>
        <taxon>Sphagnum</taxon>
    </lineage>
</organism>
<evidence type="ECO:0000313" key="3">
    <source>
        <dbReference type="EMBL" id="CAK9254251.1"/>
    </source>
</evidence>
<dbReference type="CDD" id="cd02961">
    <property type="entry name" value="PDI_a_family"/>
    <property type="match status" value="1"/>
</dbReference>
<accession>A0ABP0VJZ2</accession>
<evidence type="ECO:0000256" key="1">
    <source>
        <dbReference type="ARBA" id="ARBA00006347"/>
    </source>
</evidence>
<proteinExistence type="inferred from homology"/>
<evidence type="ECO:0000259" key="2">
    <source>
        <dbReference type="Pfam" id="PF00085"/>
    </source>
</evidence>
<dbReference type="Proteomes" id="UP001497444">
    <property type="component" value="Unassembled WGS sequence"/>
</dbReference>
<keyword evidence="4" id="KW-1185">Reference proteome</keyword>
<dbReference type="PANTHER" id="PTHR18929:SF246">
    <property type="entry name" value="PROTEIN DISULFIDE ISOMERASE-LIKE 1-4"/>
    <property type="match status" value="1"/>
</dbReference>
<dbReference type="InterPro" id="IPR036249">
    <property type="entry name" value="Thioredoxin-like_sf"/>
</dbReference>
<name>A0ABP0VJZ2_9BRYO</name>
<protein>
    <recommendedName>
        <fullName evidence="2">Thioredoxin domain-containing protein</fullName>
    </recommendedName>
</protein>
<feature type="non-terminal residue" evidence="3">
    <location>
        <position position="1"/>
    </location>
</feature>